<keyword evidence="2 5" id="KW-0863">Zinc-finger</keyword>
<evidence type="ECO:0000256" key="1">
    <source>
        <dbReference type="ARBA" id="ARBA00022723"/>
    </source>
</evidence>
<feature type="domain" description="THAP-type" evidence="6">
    <location>
        <begin position="1"/>
        <end position="84"/>
    </location>
</feature>
<evidence type="ECO:0000259" key="6">
    <source>
        <dbReference type="PROSITE" id="PS50950"/>
    </source>
</evidence>
<dbReference type="GO" id="GO:0008270">
    <property type="term" value="F:zinc ion binding"/>
    <property type="evidence" value="ECO:0007669"/>
    <property type="project" value="UniProtKB-KW"/>
</dbReference>
<name>A0A8S3X6G7_PARAO</name>
<sequence length="237" mass="26731">MPQNRCCVPGCVESGNSHSVLHGFPNPENNPELFRSWIYAVGGDILGLDNQYIYKLRRVCHAHFEQKYCCRYNRISNIAVPTINLPGPLVIPKLNVVEHRPLQAKENLLLVTPSSSKDPVYFASEVASQQSIHQNKENVILIVGAYKVIGVRRLTKHVTATKSEEELHRKIRAFKIKLANARIRSINKVVTDKELEGSDDGMVKEALMKKENRSSRSAAGKARKFISVWSRDLSKQS</sequence>
<dbReference type="InterPro" id="IPR006612">
    <property type="entry name" value="THAP_Znf"/>
</dbReference>
<dbReference type="EMBL" id="CAJQZP010000945">
    <property type="protein sequence ID" value="CAG5000534.1"/>
    <property type="molecule type" value="Genomic_DNA"/>
</dbReference>
<keyword evidence="8" id="KW-1185">Reference proteome</keyword>
<dbReference type="Pfam" id="PF05485">
    <property type="entry name" value="THAP"/>
    <property type="match status" value="1"/>
</dbReference>
<dbReference type="AlphaFoldDB" id="A0A8S3X6G7"/>
<keyword evidence="4 5" id="KW-0238">DNA-binding</keyword>
<dbReference type="GO" id="GO:0003677">
    <property type="term" value="F:DNA binding"/>
    <property type="evidence" value="ECO:0007669"/>
    <property type="project" value="UniProtKB-UniRule"/>
</dbReference>
<evidence type="ECO:0000313" key="8">
    <source>
        <dbReference type="Proteomes" id="UP000691718"/>
    </source>
</evidence>
<organism evidence="7 8">
    <name type="scientific">Parnassius apollo</name>
    <name type="common">Apollo butterfly</name>
    <name type="synonym">Papilio apollo</name>
    <dbReference type="NCBI Taxonomy" id="110799"/>
    <lineage>
        <taxon>Eukaryota</taxon>
        <taxon>Metazoa</taxon>
        <taxon>Ecdysozoa</taxon>
        <taxon>Arthropoda</taxon>
        <taxon>Hexapoda</taxon>
        <taxon>Insecta</taxon>
        <taxon>Pterygota</taxon>
        <taxon>Neoptera</taxon>
        <taxon>Endopterygota</taxon>
        <taxon>Lepidoptera</taxon>
        <taxon>Glossata</taxon>
        <taxon>Ditrysia</taxon>
        <taxon>Papilionoidea</taxon>
        <taxon>Papilionidae</taxon>
        <taxon>Parnassiinae</taxon>
        <taxon>Parnassini</taxon>
        <taxon>Parnassius</taxon>
        <taxon>Parnassius</taxon>
    </lineage>
</organism>
<evidence type="ECO:0000256" key="4">
    <source>
        <dbReference type="ARBA" id="ARBA00023125"/>
    </source>
</evidence>
<proteinExistence type="predicted"/>
<keyword evidence="1" id="KW-0479">Metal-binding</keyword>
<gene>
    <name evidence="7" type="ORF">PAPOLLO_LOCUS13740</name>
</gene>
<reference evidence="7" key="1">
    <citation type="submission" date="2021-04" db="EMBL/GenBank/DDBJ databases">
        <authorList>
            <person name="Tunstrom K."/>
        </authorList>
    </citation>
    <scope>NUCLEOTIDE SEQUENCE</scope>
</reference>
<dbReference type="PROSITE" id="PS50950">
    <property type="entry name" value="ZF_THAP"/>
    <property type="match status" value="1"/>
</dbReference>
<protein>
    <submittedName>
        <fullName evidence="7">(apollo) hypothetical protein</fullName>
    </submittedName>
</protein>
<accession>A0A8S3X6G7</accession>
<dbReference type="SMART" id="SM00980">
    <property type="entry name" value="THAP"/>
    <property type="match status" value="1"/>
</dbReference>
<dbReference type="Proteomes" id="UP000691718">
    <property type="component" value="Unassembled WGS sequence"/>
</dbReference>
<evidence type="ECO:0000256" key="5">
    <source>
        <dbReference type="PROSITE-ProRule" id="PRU00309"/>
    </source>
</evidence>
<dbReference type="OrthoDB" id="7490359at2759"/>
<comment type="caution">
    <text evidence="7">The sequence shown here is derived from an EMBL/GenBank/DDBJ whole genome shotgun (WGS) entry which is preliminary data.</text>
</comment>
<evidence type="ECO:0000256" key="3">
    <source>
        <dbReference type="ARBA" id="ARBA00022833"/>
    </source>
</evidence>
<evidence type="ECO:0000256" key="2">
    <source>
        <dbReference type="ARBA" id="ARBA00022771"/>
    </source>
</evidence>
<evidence type="ECO:0000313" key="7">
    <source>
        <dbReference type="EMBL" id="CAG5000534.1"/>
    </source>
</evidence>
<keyword evidence="3" id="KW-0862">Zinc</keyword>